<protein>
    <submittedName>
        <fullName evidence="10">C-type cytochrome</fullName>
    </submittedName>
    <submittedName>
        <fullName evidence="11">Cytochrome c5</fullName>
    </submittedName>
</protein>
<keyword evidence="2 6" id="KW-0349">Heme</keyword>
<dbReference type="GO" id="GO:0005506">
    <property type="term" value="F:iron ion binding"/>
    <property type="evidence" value="ECO:0007669"/>
    <property type="project" value="InterPro"/>
</dbReference>
<accession>A0A9D2VFU6</accession>
<keyword evidence="3 6" id="KW-0479">Metal-binding</keyword>
<proteinExistence type="predicted"/>
<name>A0A9D2VFU6_9BURK</name>
<dbReference type="PROSITE" id="PS51007">
    <property type="entry name" value="CYTC"/>
    <property type="match status" value="2"/>
</dbReference>
<evidence type="ECO:0000256" key="4">
    <source>
        <dbReference type="ARBA" id="ARBA00022982"/>
    </source>
</evidence>
<evidence type="ECO:0000256" key="5">
    <source>
        <dbReference type="ARBA" id="ARBA00023004"/>
    </source>
</evidence>
<feature type="region of interest" description="Disordered" evidence="7">
    <location>
        <begin position="183"/>
        <end position="211"/>
    </location>
</feature>
<sequence>MSLTEQQSHNNAIKHTAEVKNPARIFWLSILFLVVVGAAMYYIDINTNDLRTGKSRSDHTESVSSRIQPVAKFALAVVEGDRPLKSGKEVYEATCTTCHAAGVAGAPKFGDNAAWAPYIETGYEAMLKVALNGKGAMPAKGGNPALEDIEVERAMVYMANAAGANFDEPTGADDVVAEKTDATADKAPTETAAAPATDAPAAEAATTDASADTAQAAAGGAVPAATPDQLANGKKLYDAACFACHGSGVAGAPKFGDKASWAPYIETGLDTMLQIAIAGKGAMPPRGTAMNASDDDLRDAILYMIEDAR</sequence>
<dbReference type="SUPFAM" id="SSF46626">
    <property type="entry name" value="Cytochrome c"/>
    <property type="match status" value="2"/>
</dbReference>
<dbReference type="PANTHER" id="PTHR40942">
    <property type="match status" value="1"/>
</dbReference>
<comment type="caution">
    <text evidence="10">The sequence shown here is derived from an EMBL/GenBank/DDBJ whole genome shotgun (WGS) entry which is preliminary data.</text>
</comment>
<evidence type="ECO:0000313" key="12">
    <source>
        <dbReference type="Proteomes" id="UP000700248"/>
    </source>
</evidence>
<dbReference type="GO" id="GO:0020037">
    <property type="term" value="F:heme binding"/>
    <property type="evidence" value="ECO:0007669"/>
    <property type="project" value="InterPro"/>
</dbReference>
<keyword evidence="8" id="KW-0472">Membrane</keyword>
<keyword evidence="8" id="KW-1133">Transmembrane helix</keyword>
<dbReference type="GO" id="GO:0009055">
    <property type="term" value="F:electron transfer activity"/>
    <property type="evidence" value="ECO:0007669"/>
    <property type="project" value="InterPro"/>
</dbReference>
<keyword evidence="1" id="KW-0813">Transport</keyword>
<evidence type="ECO:0000256" key="3">
    <source>
        <dbReference type="ARBA" id="ARBA00022723"/>
    </source>
</evidence>
<dbReference type="PANTHER" id="PTHR40942:SF4">
    <property type="entry name" value="CYTOCHROME C5"/>
    <property type="match status" value="1"/>
</dbReference>
<dbReference type="EMBL" id="DYTQ01000052">
    <property type="protein sequence ID" value="HJH23775.1"/>
    <property type="molecule type" value="Genomic_DNA"/>
</dbReference>
<evidence type="ECO:0000256" key="7">
    <source>
        <dbReference type="SAM" id="MobiDB-lite"/>
    </source>
</evidence>
<keyword evidence="5 6" id="KW-0408">Iron</keyword>
<dbReference type="Gene3D" id="1.10.760.10">
    <property type="entry name" value="Cytochrome c-like domain"/>
    <property type="match status" value="2"/>
</dbReference>
<reference evidence="10" key="2">
    <citation type="journal article" date="2021" name="PeerJ">
        <title>Extensive microbial diversity within the chicken gut microbiome revealed by metagenomics and culture.</title>
        <authorList>
            <person name="Gilroy R."/>
            <person name="Ravi A."/>
            <person name="Getino M."/>
            <person name="Pursley I."/>
            <person name="Horton D.L."/>
            <person name="Alikhan N.F."/>
            <person name="Baker D."/>
            <person name="Gharbi K."/>
            <person name="Hall N."/>
            <person name="Watson M."/>
            <person name="Adriaenssens E.M."/>
            <person name="Foster-Nyarko E."/>
            <person name="Jarju S."/>
            <person name="Secka A."/>
            <person name="Antonio M."/>
            <person name="Oren A."/>
            <person name="Chaudhuri R.R."/>
            <person name="La Ragione R."/>
            <person name="Hildebrand F."/>
            <person name="Pallen M.J."/>
        </authorList>
    </citation>
    <scope>NUCLEOTIDE SEQUENCE</scope>
    <source>
        <strain evidence="10">CHK175-13533</strain>
    </source>
</reference>
<feature type="domain" description="Cytochrome c" evidence="9">
    <location>
        <begin position="82"/>
        <end position="162"/>
    </location>
</feature>
<dbReference type="AlphaFoldDB" id="A0A9D2VFU6"/>
<evidence type="ECO:0000313" key="11">
    <source>
        <dbReference type="EMBL" id="NJB64941.1"/>
    </source>
</evidence>
<evidence type="ECO:0000313" key="10">
    <source>
        <dbReference type="EMBL" id="HJH23775.1"/>
    </source>
</evidence>
<reference evidence="11 13" key="1">
    <citation type="submission" date="2020-03" db="EMBL/GenBank/DDBJ databases">
        <title>Genomic Encyclopedia of Type Strains, Phase IV (KMG-IV): sequencing the most valuable type-strain genomes for metagenomic binning, comparative biology and taxonomic classification.</title>
        <authorList>
            <person name="Goeker M."/>
        </authorList>
    </citation>
    <scope>NUCLEOTIDE SEQUENCE [LARGE SCALE GENOMIC DNA]</scope>
    <source>
        <strain evidence="11 13">DSM 26613</strain>
    </source>
</reference>
<keyword evidence="13" id="KW-1185">Reference proteome</keyword>
<evidence type="ECO:0000259" key="9">
    <source>
        <dbReference type="PROSITE" id="PS51007"/>
    </source>
</evidence>
<dbReference type="InterPro" id="IPR002323">
    <property type="entry name" value="Cyt_CIE"/>
</dbReference>
<dbReference type="Proteomes" id="UP000700248">
    <property type="component" value="Unassembled WGS sequence"/>
</dbReference>
<dbReference type="InterPro" id="IPR009056">
    <property type="entry name" value="Cyt_c-like_dom"/>
</dbReference>
<keyword evidence="8" id="KW-0812">Transmembrane</keyword>
<evidence type="ECO:0000256" key="2">
    <source>
        <dbReference type="ARBA" id="ARBA00022617"/>
    </source>
</evidence>
<feature type="transmembrane region" description="Helical" evidence="8">
    <location>
        <begin position="25"/>
        <end position="43"/>
    </location>
</feature>
<evidence type="ECO:0000313" key="13">
    <source>
        <dbReference type="Proteomes" id="UP000783934"/>
    </source>
</evidence>
<keyword evidence="4" id="KW-0249">Electron transport</keyword>
<feature type="compositionally biased region" description="Low complexity" evidence="7">
    <location>
        <begin position="189"/>
        <end position="211"/>
    </location>
</feature>
<dbReference type="PRINTS" id="PR00607">
    <property type="entry name" value="CYTCHROMECIE"/>
</dbReference>
<dbReference type="Pfam" id="PF13442">
    <property type="entry name" value="Cytochrome_CBB3"/>
    <property type="match status" value="2"/>
</dbReference>
<feature type="domain" description="Cytochrome c" evidence="9">
    <location>
        <begin position="228"/>
        <end position="308"/>
    </location>
</feature>
<evidence type="ECO:0000256" key="8">
    <source>
        <dbReference type="SAM" id="Phobius"/>
    </source>
</evidence>
<dbReference type="InterPro" id="IPR036909">
    <property type="entry name" value="Cyt_c-like_dom_sf"/>
</dbReference>
<evidence type="ECO:0000256" key="6">
    <source>
        <dbReference type="PROSITE-ProRule" id="PRU00433"/>
    </source>
</evidence>
<dbReference type="EMBL" id="JAATIZ010000002">
    <property type="protein sequence ID" value="NJB64941.1"/>
    <property type="molecule type" value="Genomic_DNA"/>
</dbReference>
<dbReference type="RefSeq" id="WP_167661041.1">
    <property type="nucleotide sequence ID" value="NZ_BMCQ01000001.1"/>
</dbReference>
<reference evidence="10" key="3">
    <citation type="submission" date="2021-09" db="EMBL/GenBank/DDBJ databases">
        <authorList>
            <person name="Gilroy R."/>
        </authorList>
    </citation>
    <scope>NUCLEOTIDE SEQUENCE</scope>
    <source>
        <strain evidence="10">CHK175-13533</strain>
    </source>
</reference>
<evidence type="ECO:0000256" key="1">
    <source>
        <dbReference type="ARBA" id="ARBA00022448"/>
    </source>
</evidence>
<gene>
    <name evidence="11" type="ORF">GGR41_001170</name>
    <name evidence="10" type="ORF">K8U84_04395</name>
</gene>
<organism evidence="10 12">
    <name type="scientific">Paenalcaligenes hominis</name>
    <dbReference type="NCBI Taxonomy" id="643674"/>
    <lineage>
        <taxon>Bacteria</taxon>
        <taxon>Pseudomonadati</taxon>
        <taxon>Pseudomonadota</taxon>
        <taxon>Betaproteobacteria</taxon>
        <taxon>Burkholderiales</taxon>
        <taxon>Alcaligenaceae</taxon>
        <taxon>Paenalcaligenes</taxon>
    </lineage>
</organism>
<dbReference type="Proteomes" id="UP000783934">
    <property type="component" value="Unassembled WGS sequence"/>
</dbReference>